<dbReference type="InterPro" id="IPR050476">
    <property type="entry name" value="Insect_CytP450_Detox"/>
</dbReference>
<dbReference type="SUPFAM" id="SSF48264">
    <property type="entry name" value="Cytochrome P450"/>
    <property type="match status" value="2"/>
</dbReference>
<evidence type="ECO:0000256" key="14">
    <source>
        <dbReference type="RuleBase" id="RU000461"/>
    </source>
</evidence>
<keyword evidence="7" id="KW-0256">Endoplasmic reticulum</keyword>
<protein>
    <recommendedName>
        <fullName evidence="16">Cytochrome P450</fullName>
    </recommendedName>
</protein>
<proteinExistence type="inferred from homology"/>
<dbReference type="GO" id="GO:0005506">
    <property type="term" value="F:iron ion binding"/>
    <property type="evidence" value="ECO:0007669"/>
    <property type="project" value="InterPro"/>
</dbReference>
<comment type="similarity">
    <text evidence="4 14">Belongs to the cytochrome P450 family.</text>
</comment>
<comment type="subcellular location">
    <subcellularLocation>
        <location evidence="3">Endoplasmic reticulum membrane</location>
        <topology evidence="3">Peripheral membrane protein</topology>
    </subcellularLocation>
    <subcellularLocation>
        <location evidence="2">Microsome membrane</location>
        <topology evidence="2">Peripheral membrane protein</topology>
    </subcellularLocation>
</comment>
<evidence type="ECO:0000256" key="9">
    <source>
        <dbReference type="ARBA" id="ARBA00023002"/>
    </source>
</evidence>
<evidence type="ECO:0000256" key="2">
    <source>
        <dbReference type="ARBA" id="ARBA00004174"/>
    </source>
</evidence>
<evidence type="ECO:0000256" key="3">
    <source>
        <dbReference type="ARBA" id="ARBA00004406"/>
    </source>
</evidence>
<dbReference type="InterPro" id="IPR036396">
    <property type="entry name" value="Cyt_P450_sf"/>
</dbReference>
<evidence type="ECO:0000256" key="10">
    <source>
        <dbReference type="ARBA" id="ARBA00023004"/>
    </source>
</evidence>
<dbReference type="PROSITE" id="PS00086">
    <property type="entry name" value="CYTOCHROME_P450"/>
    <property type="match status" value="2"/>
</dbReference>
<dbReference type="PRINTS" id="PR00385">
    <property type="entry name" value="P450"/>
</dbReference>
<evidence type="ECO:0000256" key="4">
    <source>
        <dbReference type="ARBA" id="ARBA00010617"/>
    </source>
</evidence>
<feature type="non-terminal residue" evidence="15">
    <location>
        <position position="339"/>
    </location>
</feature>
<keyword evidence="5 13" id="KW-0349">Heme</keyword>
<evidence type="ECO:0000256" key="1">
    <source>
        <dbReference type="ARBA" id="ARBA00001971"/>
    </source>
</evidence>
<sequence>QTIVVLFLPRLRNLLRLRFVPTVVNNFVESIVQDVIDFRNKNGVVRNDLFQYFMKKEPGNKLDDIMLYAMTFFIEGFETAAMTASAAIYELALNPDVQVTLHEEILEAFGDEGNIDVDVAYNLPYLDKVVQESLRKYPIMYVYDRECTKAINFDVDGKSVEIPVGCSVVIPVYSIHHDPQYYPDPEVFDPERFSKENKAQRPAYTYMPFGEGPRICPGLRFGLTQVKLLLTYLVHKYKIQRCDKTPEKLTLSASPVLVSPNEQRWIRLEKSVEIPVGCSVVIPVYSIHHDPQYYPDPEVFDPERFSKENKAQRPAYTYMPFGEGPRICPGLRFGLTQVK</sequence>
<evidence type="ECO:0000313" key="15">
    <source>
        <dbReference type="EMBL" id="JAS92326.1"/>
    </source>
</evidence>
<dbReference type="EMBL" id="GECU01015380">
    <property type="protein sequence ID" value="JAS92326.1"/>
    <property type="molecule type" value="Transcribed_RNA"/>
</dbReference>
<keyword evidence="12" id="KW-0472">Membrane</keyword>
<gene>
    <name evidence="15" type="ORF">g.26249</name>
</gene>
<dbReference type="Pfam" id="PF00067">
    <property type="entry name" value="p450"/>
    <property type="match status" value="2"/>
</dbReference>
<keyword evidence="9 14" id="KW-0560">Oxidoreductase</keyword>
<dbReference type="GO" id="GO:0016705">
    <property type="term" value="F:oxidoreductase activity, acting on paired donors, with incorporation or reduction of molecular oxygen"/>
    <property type="evidence" value="ECO:0007669"/>
    <property type="project" value="InterPro"/>
</dbReference>
<evidence type="ECO:0000256" key="13">
    <source>
        <dbReference type="PIRSR" id="PIRSR602401-1"/>
    </source>
</evidence>
<dbReference type="InterPro" id="IPR002401">
    <property type="entry name" value="Cyt_P450_E_grp-I"/>
</dbReference>
<dbReference type="PRINTS" id="PR00463">
    <property type="entry name" value="EP450I"/>
</dbReference>
<evidence type="ECO:0000256" key="11">
    <source>
        <dbReference type="ARBA" id="ARBA00023033"/>
    </source>
</evidence>
<evidence type="ECO:0000256" key="5">
    <source>
        <dbReference type="ARBA" id="ARBA00022617"/>
    </source>
</evidence>
<dbReference type="InterPro" id="IPR017972">
    <property type="entry name" value="Cyt_P450_CS"/>
</dbReference>
<reference evidence="15" key="1">
    <citation type="submission" date="2015-11" db="EMBL/GenBank/DDBJ databases">
        <title>De novo transcriptome assembly of four potential Pierce s Disease insect vectors from Arizona vineyards.</title>
        <authorList>
            <person name="Tassone E.E."/>
        </authorList>
    </citation>
    <scope>NUCLEOTIDE SEQUENCE</scope>
</reference>
<evidence type="ECO:0000256" key="6">
    <source>
        <dbReference type="ARBA" id="ARBA00022723"/>
    </source>
</evidence>
<keyword evidence="10 13" id="KW-0408">Iron</keyword>
<comment type="cofactor">
    <cofactor evidence="1 13">
        <name>heme</name>
        <dbReference type="ChEBI" id="CHEBI:30413"/>
    </cofactor>
</comment>
<dbReference type="GO" id="GO:0004497">
    <property type="term" value="F:monooxygenase activity"/>
    <property type="evidence" value="ECO:0007669"/>
    <property type="project" value="UniProtKB-KW"/>
</dbReference>
<dbReference type="GO" id="GO:0005789">
    <property type="term" value="C:endoplasmic reticulum membrane"/>
    <property type="evidence" value="ECO:0007669"/>
    <property type="project" value="UniProtKB-SubCell"/>
</dbReference>
<keyword evidence="8" id="KW-0492">Microsome</keyword>
<accession>A0A1B6IZI3</accession>
<keyword evidence="6 13" id="KW-0479">Metal-binding</keyword>
<dbReference type="PANTHER" id="PTHR24292:SF54">
    <property type="entry name" value="CYP9F3-RELATED"/>
    <property type="match status" value="1"/>
</dbReference>
<feature type="non-terminal residue" evidence="15">
    <location>
        <position position="1"/>
    </location>
</feature>
<dbReference type="PANTHER" id="PTHR24292">
    <property type="entry name" value="CYTOCHROME P450"/>
    <property type="match status" value="1"/>
</dbReference>
<feature type="binding site" description="axial binding residue" evidence="13">
    <location>
        <position position="216"/>
    </location>
    <ligand>
        <name>heme</name>
        <dbReference type="ChEBI" id="CHEBI:30413"/>
    </ligand>
    <ligandPart>
        <name>Fe</name>
        <dbReference type="ChEBI" id="CHEBI:18248"/>
    </ligandPart>
</feature>
<dbReference type="Gene3D" id="1.10.630.10">
    <property type="entry name" value="Cytochrome P450"/>
    <property type="match status" value="2"/>
</dbReference>
<evidence type="ECO:0000256" key="12">
    <source>
        <dbReference type="ARBA" id="ARBA00023136"/>
    </source>
</evidence>
<dbReference type="GO" id="GO:0020037">
    <property type="term" value="F:heme binding"/>
    <property type="evidence" value="ECO:0007669"/>
    <property type="project" value="InterPro"/>
</dbReference>
<organism evidence="15">
    <name type="scientific">Homalodisca liturata</name>
    <dbReference type="NCBI Taxonomy" id="320908"/>
    <lineage>
        <taxon>Eukaryota</taxon>
        <taxon>Metazoa</taxon>
        <taxon>Ecdysozoa</taxon>
        <taxon>Arthropoda</taxon>
        <taxon>Hexapoda</taxon>
        <taxon>Insecta</taxon>
        <taxon>Pterygota</taxon>
        <taxon>Neoptera</taxon>
        <taxon>Paraneoptera</taxon>
        <taxon>Hemiptera</taxon>
        <taxon>Auchenorrhyncha</taxon>
        <taxon>Membracoidea</taxon>
        <taxon>Cicadellidae</taxon>
        <taxon>Cicadellinae</taxon>
        <taxon>Proconiini</taxon>
        <taxon>Homalodisca</taxon>
    </lineage>
</organism>
<name>A0A1B6IZI3_9HEMI</name>
<evidence type="ECO:0000256" key="7">
    <source>
        <dbReference type="ARBA" id="ARBA00022824"/>
    </source>
</evidence>
<evidence type="ECO:0008006" key="16">
    <source>
        <dbReference type="Google" id="ProtNLM"/>
    </source>
</evidence>
<keyword evidence="11 14" id="KW-0503">Monooxygenase</keyword>
<dbReference type="AlphaFoldDB" id="A0A1B6IZI3"/>
<evidence type="ECO:0000256" key="8">
    <source>
        <dbReference type="ARBA" id="ARBA00022848"/>
    </source>
</evidence>
<dbReference type="InterPro" id="IPR001128">
    <property type="entry name" value="Cyt_P450"/>
</dbReference>